<dbReference type="PRINTS" id="PR00070">
    <property type="entry name" value="DHFR"/>
</dbReference>
<keyword evidence="4 7" id="KW-0554">One-carbon metabolism</keyword>
<evidence type="ECO:0000256" key="6">
    <source>
        <dbReference type="ARBA" id="ARBA00023002"/>
    </source>
</evidence>
<dbReference type="SUPFAM" id="SSF53597">
    <property type="entry name" value="Dihydrofolate reductase-like"/>
    <property type="match status" value="1"/>
</dbReference>
<evidence type="ECO:0000313" key="11">
    <source>
        <dbReference type="Proteomes" id="UP001501710"/>
    </source>
</evidence>
<dbReference type="Gene3D" id="3.40.430.10">
    <property type="entry name" value="Dihydrofolate Reductase, subunit A"/>
    <property type="match status" value="1"/>
</dbReference>
<evidence type="ECO:0000256" key="3">
    <source>
        <dbReference type="ARBA" id="ARBA00012856"/>
    </source>
</evidence>
<keyword evidence="6 7" id="KW-0560">Oxidoreductase</keyword>
<name>A0ABP8CNK9_9ACTN</name>
<dbReference type="PANTHER" id="PTHR48069">
    <property type="entry name" value="DIHYDROFOLATE REDUCTASE"/>
    <property type="match status" value="1"/>
</dbReference>
<dbReference type="Proteomes" id="UP001501710">
    <property type="component" value="Unassembled WGS sequence"/>
</dbReference>
<dbReference type="InterPro" id="IPR012259">
    <property type="entry name" value="DHFR"/>
</dbReference>
<dbReference type="RefSeq" id="WP_344905839.1">
    <property type="nucleotide sequence ID" value="NZ_BAABAS010000026.1"/>
</dbReference>
<dbReference type="PIRSF" id="PIRSF000194">
    <property type="entry name" value="DHFR"/>
    <property type="match status" value="1"/>
</dbReference>
<evidence type="ECO:0000256" key="4">
    <source>
        <dbReference type="ARBA" id="ARBA00022563"/>
    </source>
</evidence>
<evidence type="ECO:0000256" key="8">
    <source>
        <dbReference type="RuleBase" id="RU004474"/>
    </source>
</evidence>
<organism evidence="10 11">
    <name type="scientific">Actinomadura meridiana</name>
    <dbReference type="NCBI Taxonomy" id="559626"/>
    <lineage>
        <taxon>Bacteria</taxon>
        <taxon>Bacillati</taxon>
        <taxon>Actinomycetota</taxon>
        <taxon>Actinomycetes</taxon>
        <taxon>Streptosporangiales</taxon>
        <taxon>Thermomonosporaceae</taxon>
        <taxon>Actinomadura</taxon>
    </lineage>
</organism>
<evidence type="ECO:0000256" key="5">
    <source>
        <dbReference type="ARBA" id="ARBA00022857"/>
    </source>
</evidence>
<comment type="similarity">
    <text evidence="2 7 8">Belongs to the dihydrofolate reductase family.</text>
</comment>
<feature type="domain" description="DHFR" evidence="9">
    <location>
        <begin position="2"/>
        <end position="172"/>
    </location>
</feature>
<keyword evidence="11" id="KW-1185">Reference proteome</keyword>
<evidence type="ECO:0000313" key="10">
    <source>
        <dbReference type="EMBL" id="GAA4241035.1"/>
    </source>
</evidence>
<dbReference type="PANTHER" id="PTHR48069:SF3">
    <property type="entry name" value="DIHYDROFOLATE REDUCTASE"/>
    <property type="match status" value="1"/>
</dbReference>
<dbReference type="InterPro" id="IPR017925">
    <property type="entry name" value="DHFR_CS"/>
</dbReference>
<evidence type="ECO:0000256" key="2">
    <source>
        <dbReference type="ARBA" id="ARBA00009539"/>
    </source>
</evidence>
<evidence type="ECO:0000259" key="9">
    <source>
        <dbReference type="PROSITE" id="PS51330"/>
    </source>
</evidence>
<dbReference type="CDD" id="cd00209">
    <property type="entry name" value="DHFR"/>
    <property type="match status" value="1"/>
</dbReference>
<comment type="function">
    <text evidence="7">Key enzyme in folate metabolism. Catalyzes an essential reaction for de novo glycine and purine synthesis, and for DNA precursor synthesis.</text>
</comment>
<dbReference type="InterPro" id="IPR001796">
    <property type="entry name" value="DHFR_dom"/>
</dbReference>
<gene>
    <name evidence="10" type="ORF">GCM10022254_68280</name>
</gene>
<evidence type="ECO:0000256" key="7">
    <source>
        <dbReference type="PIRNR" id="PIRNR000194"/>
    </source>
</evidence>
<dbReference type="InterPro" id="IPR024072">
    <property type="entry name" value="DHFR-like_dom_sf"/>
</dbReference>
<protein>
    <recommendedName>
        <fullName evidence="3 7">Dihydrofolate reductase</fullName>
        <ecNumber evidence="3 7">1.5.1.3</ecNumber>
    </recommendedName>
</protein>
<dbReference type="PROSITE" id="PS51330">
    <property type="entry name" value="DHFR_2"/>
    <property type="match status" value="1"/>
</dbReference>
<comment type="caution">
    <text evidence="10">The sequence shown here is derived from an EMBL/GenBank/DDBJ whole genome shotgun (WGS) entry which is preliminary data.</text>
</comment>
<dbReference type="Pfam" id="PF00186">
    <property type="entry name" value="DHFR_1"/>
    <property type="match status" value="1"/>
</dbReference>
<keyword evidence="5 7" id="KW-0521">NADP</keyword>
<dbReference type="EC" id="1.5.1.3" evidence="3 7"/>
<comment type="pathway">
    <text evidence="1 7">Cofactor biosynthesis; tetrahydrofolate biosynthesis; 5,6,7,8-tetrahydrofolate from 7,8-dihydrofolate: step 1/1.</text>
</comment>
<dbReference type="EMBL" id="BAABAS010000026">
    <property type="protein sequence ID" value="GAA4241035.1"/>
    <property type="molecule type" value="Genomic_DNA"/>
</dbReference>
<evidence type="ECO:0000256" key="1">
    <source>
        <dbReference type="ARBA" id="ARBA00004903"/>
    </source>
</evidence>
<sequence length="176" mass="19037">MTVTIVVAAAENDVIGAGGALPWHIPADMRHFKRLTMGHTVLMGRRTYESILDRLGKPLPGRTSVVVSRSAQDAVPANDVHWASSMDEAIEVARRHGGGDVFAIGGRAVYEAVLPYADRIVLTRVHRDYDGDVSMPPGWLDGFTEVERDPAGAQDAGAESGDVPFTIITYRRRDGA</sequence>
<accession>A0ABP8CNK9</accession>
<comment type="catalytic activity">
    <reaction evidence="7">
        <text>(6S)-5,6,7,8-tetrahydrofolate + NADP(+) = 7,8-dihydrofolate + NADPH + H(+)</text>
        <dbReference type="Rhea" id="RHEA:15009"/>
        <dbReference type="ChEBI" id="CHEBI:15378"/>
        <dbReference type="ChEBI" id="CHEBI:57451"/>
        <dbReference type="ChEBI" id="CHEBI:57453"/>
        <dbReference type="ChEBI" id="CHEBI:57783"/>
        <dbReference type="ChEBI" id="CHEBI:58349"/>
        <dbReference type="EC" id="1.5.1.3"/>
    </reaction>
</comment>
<proteinExistence type="inferred from homology"/>
<dbReference type="PROSITE" id="PS00075">
    <property type="entry name" value="DHFR_1"/>
    <property type="match status" value="1"/>
</dbReference>
<reference evidence="11" key="1">
    <citation type="journal article" date="2019" name="Int. J. Syst. Evol. Microbiol.">
        <title>The Global Catalogue of Microorganisms (GCM) 10K type strain sequencing project: providing services to taxonomists for standard genome sequencing and annotation.</title>
        <authorList>
            <consortium name="The Broad Institute Genomics Platform"/>
            <consortium name="The Broad Institute Genome Sequencing Center for Infectious Disease"/>
            <person name="Wu L."/>
            <person name="Ma J."/>
        </authorList>
    </citation>
    <scope>NUCLEOTIDE SEQUENCE [LARGE SCALE GENOMIC DNA]</scope>
    <source>
        <strain evidence="11">JCM 17440</strain>
    </source>
</reference>